<dbReference type="SMART" id="SM00867">
    <property type="entry name" value="YceI"/>
    <property type="match status" value="1"/>
</dbReference>
<comment type="caution">
    <text evidence="3">The sequence shown here is derived from an EMBL/GenBank/DDBJ whole genome shotgun (WGS) entry which is preliminary data.</text>
</comment>
<dbReference type="EMBL" id="BAAAFH010000003">
    <property type="protein sequence ID" value="GAA0873973.1"/>
    <property type="molecule type" value="Genomic_DNA"/>
</dbReference>
<dbReference type="Proteomes" id="UP001501126">
    <property type="component" value="Unassembled WGS sequence"/>
</dbReference>
<evidence type="ECO:0000256" key="1">
    <source>
        <dbReference type="SAM" id="SignalP"/>
    </source>
</evidence>
<dbReference type="PANTHER" id="PTHR34406">
    <property type="entry name" value="PROTEIN YCEI"/>
    <property type="match status" value="1"/>
</dbReference>
<dbReference type="PROSITE" id="PS51257">
    <property type="entry name" value="PROKAR_LIPOPROTEIN"/>
    <property type="match status" value="1"/>
</dbReference>
<name>A0ABP3XX20_9FLAO</name>
<dbReference type="Pfam" id="PF04264">
    <property type="entry name" value="YceI"/>
    <property type="match status" value="1"/>
</dbReference>
<accession>A0ABP3XX20</accession>
<evidence type="ECO:0000313" key="3">
    <source>
        <dbReference type="EMBL" id="GAA0873973.1"/>
    </source>
</evidence>
<reference evidence="4" key="1">
    <citation type="journal article" date="2019" name="Int. J. Syst. Evol. Microbiol.">
        <title>The Global Catalogue of Microorganisms (GCM) 10K type strain sequencing project: providing services to taxonomists for standard genome sequencing and annotation.</title>
        <authorList>
            <consortium name="The Broad Institute Genomics Platform"/>
            <consortium name="The Broad Institute Genome Sequencing Center for Infectious Disease"/>
            <person name="Wu L."/>
            <person name="Ma J."/>
        </authorList>
    </citation>
    <scope>NUCLEOTIDE SEQUENCE [LARGE SCALE GENOMIC DNA]</scope>
    <source>
        <strain evidence="4">JCM 16083</strain>
    </source>
</reference>
<feature type="domain" description="Lipid/polyisoprenoid-binding YceI-like" evidence="2">
    <location>
        <begin position="39"/>
        <end position="207"/>
    </location>
</feature>
<dbReference type="SUPFAM" id="SSF101874">
    <property type="entry name" value="YceI-like"/>
    <property type="match status" value="1"/>
</dbReference>
<feature type="signal peptide" evidence="1">
    <location>
        <begin position="1"/>
        <end position="21"/>
    </location>
</feature>
<dbReference type="PANTHER" id="PTHR34406:SF1">
    <property type="entry name" value="PROTEIN YCEI"/>
    <property type="match status" value="1"/>
</dbReference>
<gene>
    <name evidence="3" type="ORF">GCM10009118_03810</name>
</gene>
<dbReference type="InterPro" id="IPR007372">
    <property type="entry name" value="Lipid/polyisoprenoid-bd_YceI"/>
</dbReference>
<keyword evidence="1" id="KW-0732">Signal</keyword>
<feature type="chain" id="PRO_5047121609" description="Lipid/polyisoprenoid-binding YceI-like domain-containing protein" evidence="1">
    <location>
        <begin position="22"/>
        <end position="208"/>
    </location>
</feature>
<dbReference type="Gene3D" id="2.40.128.110">
    <property type="entry name" value="Lipid/polyisoprenoid-binding, YceI-like"/>
    <property type="match status" value="1"/>
</dbReference>
<proteinExistence type="predicted"/>
<dbReference type="RefSeq" id="WP_343784545.1">
    <property type="nucleotide sequence ID" value="NZ_BAAAFH010000003.1"/>
</dbReference>
<organism evidence="3 4">
    <name type="scientific">Wandonia haliotis</name>
    <dbReference type="NCBI Taxonomy" id="574963"/>
    <lineage>
        <taxon>Bacteria</taxon>
        <taxon>Pseudomonadati</taxon>
        <taxon>Bacteroidota</taxon>
        <taxon>Flavobacteriia</taxon>
        <taxon>Flavobacteriales</taxon>
        <taxon>Crocinitomicaceae</taxon>
        <taxon>Wandonia</taxon>
    </lineage>
</organism>
<evidence type="ECO:0000259" key="2">
    <source>
        <dbReference type="SMART" id="SM00867"/>
    </source>
</evidence>
<sequence length="208" mass="22372">MKKVFLSMFVLAALASTSCSGEVANEESATEEKAVEKTTYTVDSEATTLEWTGHYLIGEDVDHSHTGTVKVASGTVVMEGDKFVEGSFTMDMTTLNEPNPMSEEMGQKFIGHMNSADYFNTAEFGKSTFTLKSLDKDGMTGTLSVIGLEMDVDVPATVTITESGITAAGEFTLDIASLNLPGLAIDPENPDQRVSPKVDFKLNLTMTK</sequence>
<evidence type="ECO:0000313" key="4">
    <source>
        <dbReference type="Proteomes" id="UP001501126"/>
    </source>
</evidence>
<keyword evidence="4" id="KW-1185">Reference proteome</keyword>
<protein>
    <recommendedName>
        <fullName evidence="2">Lipid/polyisoprenoid-binding YceI-like domain-containing protein</fullName>
    </recommendedName>
</protein>
<dbReference type="InterPro" id="IPR036761">
    <property type="entry name" value="TTHA0802/YceI-like_sf"/>
</dbReference>